<evidence type="ECO:0000313" key="3">
    <source>
        <dbReference type="Proteomes" id="UP000233767"/>
    </source>
</evidence>
<reference evidence="1 3" key="1">
    <citation type="submission" date="2017-12" db="EMBL/GenBank/DDBJ databases">
        <title>Genomic Encyclopedia of Type Strains, Phase III (KMG-III): the genomes of soil and plant-associated and newly described type strains.</title>
        <authorList>
            <person name="Whitman W."/>
        </authorList>
    </citation>
    <scope>NUCLEOTIDE SEQUENCE [LARGE SCALE GENOMIC DNA]</scope>
    <source>
        <strain evidence="1 3">IP-10</strain>
    </source>
</reference>
<sequence length="122" mass="14312">MFKKAIGLIGVISLIMISCSSSLSKKNEANTFMGKWEGKWDDISVELVFQPRNKGFVTYTNPLEKKYFNYKVKGDSITLNYPKLVRTYKFTVEQDKLYINSKDYKEESAEIIELIRYTRKKE</sequence>
<accession>A0A497U7Y8</accession>
<dbReference type="AlphaFoldDB" id="A0A497U7Y8"/>
<keyword evidence="3" id="KW-1185">Reference proteome</keyword>
<organism evidence="2 4">
    <name type="scientific">Flavobacterium lindanitolerans</name>
    <dbReference type="NCBI Taxonomy" id="428988"/>
    <lineage>
        <taxon>Bacteria</taxon>
        <taxon>Pseudomonadati</taxon>
        <taxon>Bacteroidota</taxon>
        <taxon>Flavobacteriia</taxon>
        <taxon>Flavobacteriales</taxon>
        <taxon>Flavobacteriaceae</taxon>
        <taxon>Flavobacterium</taxon>
    </lineage>
</organism>
<evidence type="ECO:0008006" key="5">
    <source>
        <dbReference type="Google" id="ProtNLM"/>
    </source>
</evidence>
<dbReference type="Proteomes" id="UP000275027">
    <property type="component" value="Unassembled WGS sequence"/>
</dbReference>
<protein>
    <recommendedName>
        <fullName evidence="5">Lipocalin-like protein</fullName>
    </recommendedName>
</protein>
<dbReference type="EMBL" id="PJND01000010">
    <property type="protein sequence ID" value="PKW20215.1"/>
    <property type="molecule type" value="Genomic_DNA"/>
</dbReference>
<reference evidence="2 4" key="2">
    <citation type="submission" date="2018-10" db="EMBL/GenBank/DDBJ databases">
        <title>Genomic Encyclopedia of Archaeal and Bacterial Type Strains, Phase II (KMG-II): from individual species to whole genera.</title>
        <authorList>
            <person name="Goeker M."/>
        </authorList>
    </citation>
    <scope>NUCLEOTIDE SEQUENCE [LARGE SCALE GENOMIC DNA]</scope>
    <source>
        <strain evidence="2 4">DSM 21886</strain>
    </source>
</reference>
<dbReference type="Proteomes" id="UP000233767">
    <property type="component" value="Unassembled WGS sequence"/>
</dbReference>
<dbReference type="EMBL" id="RCCB01000014">
    <property type="protein sequence ID" value="RLJ23826.1"/>
    <property type="molecule type" value="Genomic_DNA"/>
</dbReference>
<name>A0A497U7Y8_9FLAO</name>
<comment type="caution">
    <text evidence="2">The sequence shown here is derived from an EMBL/GenBank/DDBJ whole genome shotgun (WGS) entry which is preliminary data.</text>
</comment>
<gene>
    <name evidence="1" type="ORF">B0G92_2926</name>
    <name evidence="2" type="ORF">CLV50_3101</name>
</gene>
<evidence type="ECO:0000313" key="1">
    <source>
        <dbReference type="EMBL" id="PKW20215.1"/>
    </source>
</evidence>
<proteinExistence type="predicted"/>
<evidence type="ECO:0000313" key="4">
    <source>
        <dbReference type="Proteomes" id="UP000275027"/>
    </source>
</evidence>
<evidence type="ECO:0000313" key="2">
    <source>
        <dbReference type="EMBL" id="RLJ23826.1"/>
    </source>
</evidence>
<dbReference type="PROSITE" id="PS51257">
    <property type="entry name" value="PROKAR_LIPOPROTEIN"/>
    <property type="match status" value="1"/>
</dbReference>